<name>A0AAD5X2X1_9FUNG</name>
<dbReference type="Pfam" id="PF04564">
    <property type="entry name" value="U-box"/>
    <property type="match status" value="1"/>
</dbReference>
<dbReference type="GO" id="GO:0006515">
    <property type="term" value="P:protein quality control for misfolded or incompletely synthesized proteins"/>
    <property type="evidence" value="ECO:0007669"/>
    <property type="project" value="TreeGrafter"/>
</dbReference>
<dbReference type="GO" id="GO:0045862">
    <property type="term" value="P:positive regulation of proteolysis"/>
    <property type="evidence" value="ECO:0007669"/>
    <property type="project" value="TreeGrafter"/>
</dbReference>
<dbReference type="Gene3D" id="6.10.140.2020">
    <property type="match status" value="1"/>
</dbReference>
<dbReference type="PANTHER" id="PTHR46803">
    <property type="entry name" value="E3 UBIQUITIN-PROTEIN LIGASE CHIP"/>
    <property type="match status" value="1"/>
</dbReference>
<proteinExistence type="predicted"/>
<evidence type="ECO:0000256" key="4">
    <source>
        <dbReference type="ARBA" id="ARBA00022737"/>
    </source>
</evidence>
<dbReference type="SUPFAM" id="SSF48452">
    <property type="entry name" value="TPR-like"/>
    <property type="match status" value="1"/>
</dbReference>
<evidence type="ECO:0000259" key="10">
    <source>
        <dbReference type="PROSITE" id="PS51698"/>
    </source>
</evidence>
<keyword evidence="6 9" id="KW-0802">TPR repeat</keyword>
<dbReference type="PROSITE" id="PS50005">
    <property type="entry name" value="TPR"/>
    <property type="match status" value="1"/>
</dbReference>
<dbReference type="GO" id="GO:0071218">
    <property type="term" value="P:cellular response to misfolded protein"/>
    <property type="evidence" value="ECO:0007669"/>
    <property type="project" value="TreeGrafter"/>
</dbReference>
<dbReference type="Pfam" id="PF13414">
    <property type="entry name" value="TPR_11"/>
    <property type="match status" value="1"/>
</dbReference>
<sequence length="291" mass="34361">MSPSEAESHKLQGNIYFGQQLYDEAIREYSTAIIKNPNNPVYYTNRAICFLRTHQFDKVIADCERATELNVEWVKGYYLMGQALAEIDSRVERAITTLRKAYDLSIQQRVTYSEEIANAYRQAKKKKWEIADKKRRSEQSDLHSYLTTLMEEERKRRVEGLEGWERERVEYELVRAYLSFFTETVEEVNIEANFRWEQNERTSQIQTLFNTANDESAKRREVPDYYCGKISFEIMMDPVVTPSGITYDRTEIRQHLNKIGQFDPLSRKPLREEDLVANLSLKEAIDDFLDQ</sequence>
<dbReference type="Proteomes" id="UP001212841">
    <property type="component" value="Unassembled WGS sequence"/>
</dbReference>
<feature type="repeat" description="TPR" evidence="9">
    <location>
        <begin position="6"/>
        <end position="39"/>
    </location>
</feature>
<dbReference type="GO" id="GO:0005737">
    <property type="term" value="C:cytoplasm"/>
    <property type="evidence" value="ECO:0007669"/>
    <property type="project" value="TreeGrafter"/>
</dbReference>
<dbReference type="InterPro" id="IPR019734">
    <property type="entry name" value="TPR_rpt"/>
</dbReference>
<dbReference type="GO" id="GO:0061630">
    <property type="term" value="F:ubiquitin protein ligase activity"/>
    <property type="evidence" value="ECO:0007669"/>
    <property type="project" value="UniProtKB-EC"/>
</dbReference>
<dbReference type="GO" id="GO:0000209">
    <property type="term" value="P:protein polyubiquitination"/>
    <property type="evidence" value="ECO:0007669"/>
    <property type="project" value="TreeGrafter"/>
</dbReference>
<dbReference type="Gene3D" id="3.30.40.10">
    <property type="entry name" value="Zinc/RING finger domain, C3HC4 (zinc finger)"/>
    <property type="match status" value="1"/>
</dbReference>
<dbReference type="InterPro" id="IPR045202">
    <property type="entry name" value="CHIP_RING-Ubox"/>
</dbReference>
<dbReference type="PANTHER" id="PTHR46803:SF2">
    <property type="entry name" value="E3 UBIQUITIN-PROTEIN LIGASE CHIP"/>
    <property type="match status" value="1"/>
</dbReference>
<dbReference type="GO" id="GO:0051087">
    <property type="term" value="F:protein-folding chaperone binding"/>
    <property type="evidence" value="ECO:0007669"/>
    <property type="project" value="TreeGrafter"/>
</dbReference>
<dbReference type="InterPro" id="IPR013083">
    <property type="entry name" value="Znf_RING/FYVE/PHD"/>
</dbReference>
<evidence type="ECO:0000313" key="11">
    <source>
        <dbReference type="EMBL" id="KAJ3047293.1"/>
    </source>
</evidence>
<evidence type="ECO:0000313" key="12">
    <source>
        <dbReference type="Proteomes" id="UP001212841"/>
    </source>
</evidence>
<dbReference type="CDD" id="cd16654">
    <property type="entry name" value="RING-Ubox_CHIP"/>
    <property type="match status" value="1"/>
</dbReference>
<evidence type="ECO:0000256" key="6">
    <source>
        <dbReference type="ARBA" id="ARBA00022803"/>
    </source>
</evidence>
<evidence type="ECO:0000256" key="5">
    <source>
        <dbReference type="ARBA" id="ARBA00022786"/>
    </source>
</evidence>
<evidence type="ECO:0000256" key="3">
    <source>
        <dbReference type="ARBA" id="ARBA00022679"/>
    </source>
</evidence>
<accession>A0AAD5X2X1</accession>
<dbReference type="AlphaFoldDB" id="A0AAD5X2X1"/>
<evidence type="ECO:0000256" key="8">
    <source>
        <dbReference type="ARBA" id="ARBA00044543"/>
    </source>
</evidence>
<evidence type="ECO:0000256" key="2">
    <source>
        <dbReference type="ARBA" id="ARBA00012483"/>
    </source>
</evidence>
<dbReference type="SMART" id="SM00504">
    <property type="entry name" value="Ubox"/>
    <property type="match status" value="1"/>
</dbReference>
<reference evidence="11" key="1">
    <citation type="submission" date="2020-05" db="EMBL/GenBank/DDBJ databases">
        <title>Phylogenomic resolution of chytrid fungi.</title>
        <authorList>
            <person name="Stajich J.E."/>
            <person name="Amses K."/>
            <person name="Simmons R."/>
            <person name="Seto K."/>
            <person name="Myers J."/>
            <person name="Bonds A."/>
            <person name="Quandt C.A."/>
            <person name="Barry K."/>
            <person name="Liu P."/>
            <person name="Grigoriev I."/>
            <person name="Longcore J.E."/>
            <person name="James T.Y."/>
        </authorList>
    </citation>
    <scope>NUCLEOTIDE SEQUENCE</scope>
    <source>
        <strain evidence="11">JEL0318</strain>
    </source>
</reference>
<dbReference type="GO" id="GO:0043161">
    <property type="term" value="P:proteasome-mediated ubiquitin-dependent protein catabolic process"/>
    <property type="evidence" value="ECO:0007669"/>
    <property type="project" value="TreeGrafter"/>
</dbReference>
<dbReference type="EC" id="2.3.2.27" evidence="2"/>
<evidence type="ECO:0000256" key="7">
    <source>
        <dbReference type="ARBA" id="ARBA00044534"/>
    </source>
</evidence>
<dbReference type="Pfam" id="PF18391">
    <property type="entry name" value="CHIP_TPR_N"/>
    <property type="match status" value="1"/>
</dbReference>
<evidence type="ECO:0000256" key="1">
    <source>
        <dbReference type="ARBA" id="ARBA00000900"/>
    </source>
</evidence>
<keyword evidence="3" id="KW-0808">Transferase</keyword>
<dbReference type="SUPFAM" id="SSF57850">
    <property type="entry name" value="RING/U-box"/>
    <property type="match status" value="1"/>
</dbReference>
<feature type="domain" description="U-box" evidence="10">
    <location>
        <begin position="221"/>
        <end position="291"/>
    </location>
</feature>
<protein>
    <recommendedName>
        <fullName evidence="7">E3 ubiquitin-protein ligase CHIP</fullName>
        <ecNumber evidence="2">2.3.2.27</ecNumber>
    </recommendedName>
    <alternativeName>
        <fullName evidence="8">RING-type E3 ubiquitin transferase CHIP</fullName>
    </alternativeName>
</protein>
<dbReference type="InterPro" id="IPR041312">
    <property type="entry name" value="CHIP_TPR_N"/>
</dbReference>
<keyword evidence="5" id="KW-0833">Ubl conjugation pathway</keyword>
<dbReference type="SMART" id="SM00028">
    <property type="entry name" value="TPR"/>
    <property type="match status" value="2"/>
</dbReference>
<dbReference type="EMBL" id="JADGJD010000989">
    <property type="protein sequence ID" value="KAJ3047293.1"/>
    <property type="molecule type" value="Genomic_DNA"/>
</dbReference>
<organism evidence="11 12">
    <name type="scientific">Rhizophlyctis rosea</name>
    <dbReference type="NCBI Taxonomy" id="64517"/>
    <lineage>
        <taxon>Eukaryota</taxon>
        <taxon>Fungi</taxon>
        <taxon>Fungi incertae sedis</taxon>
        <taxon>Chytridiomycota</taxon>
        <taxon>Chytridiomycota incertae sedis</taxon>
        <taxon>Chytridiomycetes</taxon>
        <taxon>Rhizophlyctidales</taxon>
        <taxon>Rhizophlyctidaceae</taxon>
        <taxon>Rhizophlyctis</taxon>
    </lineage>
</organism>
<dbReference type="InterPro" id="IPR011990">
    <property type="entry name" value="TPR-like_helical_dom_sf"/>
</dbReference>
<dbReference type="PROSITE" id="PS51698">
    <property type="entry name" value="U_BOX"/>
    <property type="match status" value="1"/>
</dbReference>
<gene>
    <name evidence="11" type="primary">STUB1</name>
    <name evidence="11" type="ORF">HK097_011658</name>
</gene>
<dbReference type="Gene3D" id="1.25.40.10">
    <property type="entry name" value="Tetratricopeptide repeat domain"/>
    <property type="match status" value="1"/>
</dbReference>
<keyword evidence="12" id="KW-1185">Reference proteome</keyword>
<evidence type="ECO:0000256" key="9">
    <source>
        <dbReference type="PROSITE-ProRule" id="PRU00339"/>
    </source>
</evidence>
<comment type="catalytic activity">
    <reaction evidence="1">
        <text>S-ubiquitinyl-[E2 ubiquitin-conjugating enzyme]-L-cysteine + [acceptor protein]-L-lysine = [E2 ubiquitin-conjugating enzyme]-L-cysteine + N(6)-ubiquitinyl-[acceptor protein]-L-lysine.</text>
        <dbReference type="EC" id="2.3.2.27"/>
    </reaction>
</comment>
<dbReference type="InterPro" id="IPR003613">
    <property type="entry name" value="Ubox_domain"/>
</dbReference>
<keyword evidence="4" id="KW-0677">Repeat</keyword>
<comment type="caution">
    <text evidence="11">The sequence shown here is derived from an EMBL/GenBank/DDBJ whole genome shotgun (WGS) entry which is preliminary data.</text>
</comment>